<keyword evidence="2 4" id="KW-0732">Signal</keyword>
<feature type="signal peptide" evidence="4">
    <location>
        <begin position="1"/>
        <end position="22"/>
    </location>
</feature>
<evidence type="ECO:0000313" key="7">
    <source>
        <dbReference type="Proteomes" id="UP000326458"/>
    </source>
</evidence>
<protein>
    <recommendedName>
        <fullName evidence="5">Izumo protein immunoglobulin domain-containing protein</fullName>
    </recommendedName>
</protein>
<reference evidence="6 7" key="1">
    <citation type="submission" date="2019-06" db="EMBL/GenBank/DDBJ databases">
        <title>Discovery of a novel chromosome fission-fusion reversal in muntjac.</title>
        <authorList>
            <person name="Mudd A.B."/>
            <person name="Bredeson J.V."/>
            <person name="Baum R."/>
            <person name="Hockemeyer D."/>
            <person name="Rokhsar D.S."/>
        </authorList>
    </citation>
    <scope>NUCLEOTIDE SEQUENCE [LARGE SCALE GENOMIC DNA]</scope>
    <source>
        <strain evidence="6">UTSW_UCB_Mm</strain>
        <tissue evidence="6">Fibroblast cell line</tissue>
    </source>
</reference>
<feature type="region of interest" description="Disordered" evidence="3">
    <location>
        <begin position="293"/>
        <end position="326"/>
    </location>
</feature>
<dbReference type="AlphaFoldDB" id="A0A5N3VH42"/>
<keyword evidence="7" id="KW-1185">Reference proteome</keyword>
<sequence length="353" mass="39811">MGPRGLPLLVATLAGCLFPARGCVICDPKVREALNSLETDYLPGHLEASHHKKVMEKIKQAVEDFKDLPIDENSYMGVVDEATLEKASWSLLKDMKRITDSDAKGELFVKEMLWMLHLAKNTFASYAAQFQKEGERRWESGPTGFPFHRPRKSYSLSLFFIVSSEAAFCPNKCGLMLQPLIWCSTCQKQVHACRKSKNCGEREVNVHQMEDMILDCELNWHKISQGLTDYSFYRVWKNNSETLVSKGKEPILTKTMVRPKDAGTYRCELGSIKSSPATIIYFHVTVLPKRIQEEIPSPNTETQDETAEGEVALDRPHSTVEPQTPKPEQVLKRRLLGVLIWGLVVLTAGVLSA</sequence>
<dbReference type="InterPro" id="IPR013783">
    <property type="entry name" value="Ig-like_fold"/>
</dbReference>
<feature type="chain" id="PRO_5024348356" description="Izumo protein immunoglobulin domain-containing protein" evidence="4">
    <location>
        <begin position="23"/>
        <end position="353"/>
    </location>
</feature>
<dbReference type="Proteomes" id="UP000326458">
    <property type="component" value="Unassembled WGS sequence"/>
</dbReference>
<feature type="domain" description="Izumo protein immunoglobulin" evidence="5">
    <location>
        <begin position="202"/>
        <end position="289"/>
    </location>
</feature>
<dbReference type="GO" id="GO:0007342">
    <property type="term" value="P:fusion of sperm to egg plasma membrane involved in single fertilization"/>
    <property type="evidence" value="ECO:0007669"/>
    <property type="project" value="InterPro"/>
</dbReference>
<evidence type="ECO:0000256" key="2">
    <source>
        <dbReference type="ARBA" id="ARBA00022729"/>
    </source>
</evidence>
<dbReference type="GO" id="GO:0086080">
    <property type="term" value="F:protein binding involved in heterotypic cell-cell adhesion"/>
    <property type="evidence" value="ECO:0007669"/>
    <property type="project" value="TreeGrafter"/>
</dbReference>
<gene>
    <name evidence="6" type="ORF">FD754_013190</name>
</gene>
<dbReference type="PROSITE" id="PS51257">
    <property type="entry name" value="PROKAR_LIPOPROTEIN"/>
    <property type="match status" value="1"/>
</dbReference>
<dbReference type="Pfam" id="PF16706">
    <property type="entry name" value="Izumo-Ig"/>
    <property type="match status" value="1"/>
</dbReference>
<dbReference type="GO" id="GO:0005102">
    <property type="term" value="F:signaling receptor binding"/>
    <property type="evidence" value="ECO:0007669"/>
    <property type="project" value="InterPro"/>
</dbReference>
<dbReference type="GO" id="GO:0005886">
    <property type="term" value="C:plasma membrane"/>
    <property type="evidence" value="ECO:0007669"/>
    <property type="project" value="TreeGrafter"/>
</dbReference>
<dbReference type="EMBL" id="VCEA01000002">
    <property type="protein sequence ID" value="KAB0348333.1"/>
    <property type="molecule type" value="Genomic_DNA"/>
</dbReference>
<dbReference type="InterPro" id="IPR029389">
    <property type="entry name" value="IZUMO"/>
</dbReference>
<dbReference type="SUPFAM" id="SSF48726">
    <property type="entry name" value="Immunoglobulin"/>
    <property type="match status" value="1"/>
</dbReference>
<comment type="similarity">
    <text evidence="1">Belongs to the Izumo family.</text>
</comment>
<organism evidence="6 7">
    <name type="scientific">Muntiacus muntjak</name>
    <name type="common">Barking deer</name>
    <name type="synonym">Indian muntjac</name>
    <dbReference type="NCBI Taxonomy" id="9888"/>
    <lineage>
        <taxon>Eukaryota</taxon>
        <taxon>Metazoa</taxon>
        <taxon>Chordata</taxon>
        <taxon>Craniata</taxon>
        <taxon>Vertebrata</taxon>
        <taxon>Euteleostomi</taxon>
        <taxon>Mammalia</taxon>
        <taxon>Eutheria</taxon>
        <taxon>Laurasiatheria</taxon>
        <taxon>Artiodactyla</taxon>
        <taxon>Ruminantia</taxon>
        <taxon>Pecora</taxon>
        <taxon>Cervidae</taxon>
        <taxon>Muntiacinae</taxon>
        <taxon>Muntiacus</taxon>
    </lineage>
</organism>
<evidence type="ECO:0000256" key="3">
    <source>
        <dbReference type="SAM" id="MobiDB-lite"/>
    </source>
</evidence>
<name>A0A5N3VH42_MUNMU</name>
<dbReference type="Pfam" id="PF15005">
    <property type="entry name" value="IZUMO"/>
    <property type="match status" value="2"/>
</dbReference>
<dbReference type="InterPro" id="IPR036179">
    <property type="entry name" value="Ig-like_dom_sf"/>
</dbReference>
<evidence type="ECO:0000313" key="6">
    <source>
        <dbReference type="EMBL" id="KAB0348333.1"/>
    </source>
</evidence>
<dbReference type="GO" id="GO:0035036">
    <property type="term" value="P:sperm-egg recognition"/>
    <property type="evidence" value="ECO:0007669"/>
    <property type="project" value="InterPro"/>
</dbReference>
<evidence type="ECO:0000256" key="4">
    <source>
        <dbReference type="SAM" id="SignalP"/>
    </source>
</evidence>
<dbReference type="PANTHER" id="PTHR35540:SF1">
    <property type="entry name" value="IZUMO SPERM-EGG FUSION PROTEIN 1"/>
    <property type="match status" value="1"/>
</dbReference>
<accession>A0A5N3VH42</accession>
<proteinExistence type="inferred from homology"/>
<comment type="caution">
    <text evidence="6">The sequence shown here is derived from an EMBL/GenBank/DDBJ whole genome shotgun (WGS) entry which is preliminary data.</text>
</comment>
<dbReference type="InterPro" id="IPR032700">
    <property type="entry name" value="IZUMO1"/>
</dbReference>
<dbReference type="InterPro" id="IPR032699">
    <property type="entry name" value="Izumo-Ig"/>
</dbReference>
<evidence type="ECO:0000259" key="5">
    <source>
        <dbReference type="Pfam" id="PF16706"/>
    </source>
</evidence>
<dbReference type="Gene3D" id="2.60.40.10">
    <property type="entry name" value="Immunoglobulins"/>
    <property type="match status" value="1"/>
</dbReference>
<evidence type="ECO:0000256" key="1">
    <source>
        <dbReference type="ARBA" id="ARBA00009633"/>
    </source>
</evidence>
<dbReference type="GO" id="GO:0002080">
    <property type="term" value="C:acrosomal membrane"/>
    <property type="evidence" value="ECO:0007669"/>
    <property type="project" value="TreeGrafter"/>
</dbReference>
<dbReference type="PANTHER" id="PTHR35540">
    <property type="entry name" value="IZUMO SPERM-EGG FUSION PROTEIN 1"/>
    <property type="match status" value="1"/>
</dbReference>